<reference evidence="2 3" key="1">
    <citation type="journal article" date="2016" name="Mol. Biol. Evol.">
        <title>Comparative Genomics of Early-Diverging Mushroom-Forming Fungi Provides Insights into the Origins of Lignocellulose Decay Capabilities.</title>
        <authorList>
            <person name="Nagy L.G."/>
            <person name="Riley R."/>
            <person name="Tritt A."/>
            <person name="Adam C."/>
            <person name="Daum C."/>
            <person name="Floudas D."/>
            <person name="Sun H."/>
            <person name="Yadav J.S."/>
            <person name="Pangilinan J."/>
            <person name="Larsson K.H."/>
            <person name="Matsuura K."/>
            <person name="Barry K."/>
            <person name="Labutti K."/>
            <person name="Kuo R."/>
            <person name="Ohm R.A."/>
            <person name="Bhattacharya S.S."/>
            <person name="Shirouzu T."/>
            <person name="Yoshinaga Y."/>
            <person name="Martin F.M."/>
            <person name="Grigoriev I.V."/>
            <person name="Hibbett D.S."/>
        </authorList>
    </citation>
    <scope>NUCLEOTIDE SEQUENCE [LARGE SCALE GENOMIC DNA]</scope>
    <source>
        <strain evidence="2 3">HHB12733</strain>
    </source>
</reference>
<dbReference type="Proteomes" id="UP000076842">
    <property type="component" value="Unassembled WGS sequence"/>
</dbReference>
<keyword evidence="3" id="KW-1185">Reference proteome</keyword>
<evidence type="ECO:0000313" key="2">
    <source>
        <dbReference type="EMBL" id="KZT44828.1"/>
    </source>
</evidence>
<proteinExistence type="predicted"/>
<name>A0A166JMC0_9BASI</name>
<sequence>MFAGWRPLSSVSAGQSVRRALGPTEGGRRVGRAGSAPDAVFAARRVPYGAAPLCLRPRGGGGGGGGGDVPRLFADFIPNLGYLRASMALTSVVFGSHQCTARGGGRGL</sequence>
<accession>A0A166JMC0</accession>
<dbReference type="EMBL" id="KV424366">
    <property type="protein sequence ID" value="KZT44828.1"/>
    <property type="molecule type" value="Genomic_DNA"/>
</dbReference>
<gene>
    <name evidence="2" type="ORF">CALCODRAFT_268836</name>
</gene>
<dbReference type="InParanoid" id="A0A166JMC0"/>
<organism evidence="2 3">
    <name type="scientific">Calocera cornea HHB12733</name>
    <dbReference type="NCBI Taxonomy" id="1353952"/>
    <lineage>
        <taxon>Eukaryota</taxon>
        <taxon>Fungi</taxon>
        <taxon>Dikarya</taxon>
        <taxon>Basidiomycota</taxon>
        <taxon>Agaricomycotina</taxon>
        <taxon>Dacrymycetes</taxon>
        <taxon>Dacrymycetales</taxon>
        <taxon>Dacrymycetaceae</taxon>
        <taxon>Calocera</taxon>
    </lineage>
</organism>
<evidence type="ECO:0000313" key="3">
    <source>
        <dbReference type="Proteomes" id="UP000076842"/>
    </source>
</evidence>
<feature type="region of interest" description="Disordered" evidence="1">
    <location>
        <begin position="1"/>
        <end position="34"/>
    </location>
</feature>
<evidence type="ECO:0000256" key="1">
    <source>
        <dbReference type="SAM" id="MobiDB-lite"/>
    </source>
</evidence>
<dbReference type="AlphaFoldDB" id="A0A166JMC0"/>
<protein>
    <submittedName>
        <fullName evidence="2">Uncharacterized protein</fullName>
    </submittedName>
</protein>